<gene>
    <name evidence="1" type="ORF">E7681_12435</name>
</gene>
<accession>A0A4S3M817</accession>
<keyword evidence="2" id="KW-1185">Reference proteome</keyword>
<reference evidence="1 2" key="1">
    <citation type="submission" date="2019-04" db="EMBL/GenBank/DDBJ databases">
        <title>Draft genome sequence of Youngimonas vesicularis.</title>
        <authorList>
            <person name="Hameed A."/>
        </authorList>
    </citation>
    <scope>NUCLEOTIDE SEQUENCE [LARGE SCALE GENOMIC DNA]</scope>
    <source>
        <strain evidence="1 2">CC-AMW-E</strain>
    </source>
</reference>
<name>A0A4S3M817_9RHOB</name>
<evidence type="ECO:0000313" key="2">
    <source>
        <dbReference type="Proteomes" id="UP000306113"/>
    </source>
</evidence>
<evidence type="ECO:0008006" key="3">
    <source>
        <dbReference type="Google" id="ProtNLM"/>
    </source>
</evidence>
<dbReference type="EMBL" id="SSMD01000005">
    <property type="protein sequence ID" value="THD73492.1"/>
    <property type="molecule type" value="Genomic_DNA"/>
</dbReference>
<sequence>MFASDHAKFASLDHGSVGITGKIGAWFRNAAASLVSSLIDDVESDEIIRDALVHNRVMYVGDNSKEYQKIRSWMKEKLAVDFIEEPFSEFVGEVLADYGDDCDVFVIDHDLFEGDATAFAEVWGKMRSMFPNKPVIVLQGQQYPNCPAQIYGIQGASVLQKPLTTTDMWFGLRQSIQLGKLRADD</sequence>
<dbReference type="Proteomes" id="UP000306113">
    <property type="component" value="Unassembled WGS sequence"/>
</dbReference>
<proteinExistence type="predicted"/>
<protein>
    <recommendedName>
        <fullName evidence="3">Response regulator</fullName>
    </recommendedName>
</protein>
<dbReference type="RefSeq" id="WP_136339623.1">
    <property type="nucleotide sequence ID" value="NZ_SSMD01000005.1"/>
</dbReference>
<comment type="caution">
    <text evidence="1">The sequence shown here is derived from an EMBL/GenBank/DDBJ whole genome shotgun (WGS) entry which is preliminary data.</text>
</comment>
<evidence type="ECO:0000313" key="1">
    <source>
        <dbReference type="EMBL" id="THD73492.1"/>
    </source>
</evidence>
<dbReference type="AlphaFoldDB" id="A0A4S3M817"/>
<organism evidence="1 2">
    <name type="scientific">Thalassobius vesicularis</name>
    <dbReference type="NCBI Taxonomy" id="1294297"/>
    <lineage>
        <taxon>Bacteria</taxon>
        <taxon>Pseudomonadati</taxon>
        <taxon>Pseudomonadota</taxon>
        <taxon>Alphaproteobacteria</taxon>
        <taxon>Rhodobacterales</taxon>
        <taxon>Roseobacteraceae</taxon>
        <taxon>Thalassovita</taxon>
    </lineage>
</organism>